<reference evidence="2 3" key="1">
    <citation type="submission" date="2024-07" db="EMBL/GenBank/DDBJ databases">
        <title>Chromosome-level genome assembly of the water stick insect Ranatra chinensis (Heteroptera: Nepidae).</title>
        <authorList>
            <person name="Liu X."/>
        </authorList>
    </citation>
    <scope>NUCLEOTIDE SEQUENCE [LARGE SCALE GENOMIC DNA]</scope>
    <source>
        <strain evidence="2">Cailab_2021Rc</strain>
        <tissue evidence="2">Muscle</tissue>
    </source>
</reference>
<keyword evidence="3" id="KW-1185">Reference proteome</keyword>
<feature type="compositionally biased region" description="Basic and acidic residues" evidence="1">
    <location>
        <begin position="7"/>
        <end position="20"/>
    </location>
</feature>
<comment type="caution">
    <text evidence="2">The sequence shown here is derived from an EMBL/GenBank/DDBJ whole genome shotgun (WGS) entry which is preliminary data.</text>
</comment>
<dbReference type="EMBL" id="JBFDAA010000016">
    <property type="protein sequence ID" value="KAL1117350.1"/>
    <property type="molecule type" value="Genomic_DNA"/>
</dbReference>
<evidence type="ECO:0000313" key="2">
    <source>
        <dbReference type="EMBL" id="KAL1117350.1"/>
    </source>
</evidence>
<accession>A0ABD0YQ34</accession>
<proteinExistence type="predicted"/>
<organism evidence="2 3">
    <name type="scientific">Ranatra chinensis</name>
    <dbReference type="NCBI Taxonomy" id="642074"/>
    <lineage>
        <taxon>Eukaryota</taxon>
        <taxon>Metazoa</taxon>
        <taxon>Ecdysozoa</taxon>
        <taxon>Arthropoda</taxon>
        <taxon>Hexapoda</taxon>
        <taxon>Insecta</taxon>
        <taxon>Pterygota</taxon>
        <taxon>Neoptera</taxon>
        <taxon>Paraneoptera</taxon>
        <taxon>Hemiptera</taxon>
        <taxon>Heteroptera</taxon>
        <taxon>Panheteroptera</taxon>
        <taxon>Nepomorpha</taxon>
        <taxon>Nepidae</taxon>
        <taxon>Ranatrinae</taxon>
        <taxon>Ranatra</taxon>
    </lineage>
</organism>
<protein>
    <submittedName>
        <fullName evidence="2">Uncharacterized protein</fullName>
    </submittedName>
</protein>
<sequence>MASKRRNMAERDSLASASKELEERLCKKDDEMHEKEDELFLQLEKAIRLEEDCEKDNWQSSTTTKYLVDLDKGMYSPPIRIRPIGLCFSSSSSSLNTKLQFGPKRPGVC</sequence>
<dbReference type="AlphaFoldDB" id="A0ABD0YQ34"/>
<evidence type="ECO:0000313" key="3">
    <source>
        <dbReference type="Proteomes" id="UP001558652"/>
    </source>
</evidence>
<feature type="region of interest" description="Disordered" evidence="1">
    <location>
        <begin position="1"/>
        <end position="20"/>
    </location>
</feature>
<name>A0ABD0YQ34_9HEMI</name>
<dbReference type="Proteomes" id="UP001558652">
    <property type="component" value="Unassembled WGS sequence"/>
</dbReference>
<evidence type="ECO:0000256" key="1">
    <source>
        <dbReference type="SAM" id="MobiDB-lite"/>
    </source>
</evidence>
<gene>
    <name evidence="2" type="ORF">AAG570_004676</name>
</gene>